<organism evidence="11 12">
    <name type="scientific">Limulus polyphemus</name>
    <name type="common">Atlantic horseshoe crab</name>
    <dbReference type="NCBI Taxonomy" id="6850"/>
    <lineage>
        <taxon>Eukaryota</taxon>
        <taxon>Metazoa</taxon>
        <taxon>Ecdysozoa</taxon>
        <taxon>Arthropoda</taxon>
        <taxon>Chelicerata</taxon>
        <taxon>Merostomata</taxon>
        <taxon>Xiphosura</taxon>
        <taxon>Limulidae</taxon>
        <taxon>Limulus</taxon>
    </lineage>
</organism>
<evidence type="ECO:0000256" key="1">
    <source>
        <dbReference type="ARBA" id="ARBA00012513"/>
    </source>
</evidence>
<feature type="domain" description="KA1" evidence="10">
    <location>
        <begin position="546"/>
        <end position="595"/>
    </location>
</feature>
<keyword evidence="3" id="KW-0808">Transferase</keyword>
<reference evidence="12" key="1">
    <citation type="submission" date="2025-08" db="UniProtKB">
        <authorList>
            <consortium name="RefSeq"/>
        </authorList>
    </citation>
    <scope>IDENTIFICATION</scope>
    <source>
        <tissue evidence="12">Muscle</tissue>
    </source>
</reference>
<name>A0ABM1RXL2_LIMPO</name>
<dbReference type="PROSITE" id="PS50032">
    <property type="entry name" value="KA1"/>
    <property type="match status" value="1"/>
</dbReference>
<dbReference type="Proteomes" id="UP000694941">
    <property type="component" value="Unplaced"/>
</dbReference>
<evidence type="ECO:0000256" key="9">
    <source>
        <dbReference type="SAM" id="MobiDB-lite"/>
    </source>
</evidence>
<dbReference type="SUPFAM" id="SSF103243">
    <property type="entry name" value="KA1-like"/>
    <property type="match status" value="1"/>
</dbReference>
<evidence type="ECO:0000256" key="6">
    <source>
        <dbReference type="ARBA" id="ARBA00022840"/>
    </source>
</evidence>
<dbReference type="RefSeq" id="XP_022236117.1">
    <property type="nucleotide sequence ID" value="XM_022380409.1"/>
</dbReference>
<protein>
    <recommendedName>
        <fullName evidence="1">non-specific serine/threonine protein kinase</fullName>
        <ecNumber evidence="1">2.7.11.1</ecNumber>
    </recommendedName>
</protein>
<keyword evidence="2" id="KW-0723">Serine/threonine-protein kinase</keyword>
<comment type="catalytic activity">
    <reaction evidence="8">
        <text>L-seryl-[protein] + ATP = O-phospho-L-seryl-[protein] + ADP + H(+)</text>
        <dbReference type="Rhea" id="RHEA:17989"/>
        <dbReference type="Rhea" id="RHEA-COMP:9863"/>
        <dbReference type="Rhea" id="RHEA-COMP:11604"/>
        <dbReference type="ChEBI" id="CHEBI:15378"/>
        <dbReference type="ChEBI" id="CHEBI:29999"/>
        <dbReference type="ChEBI" id="CHEBI:30616"/>
        <dbReference type="ChEBI" id="CHEBI:83421"/>
        <dbReference type="ChEBI" id="CHEBI:456216"/>
        <dbReference type="EC" id="2.7.11.1"/>
    </reaction>
</comment>
<feature type="compositionally biased region" description="Polar residues" evidence="9">
    <location>
        <begin position="246"/>
        <end position="255"/>
    </location>
</feature>
<evidence type="ECO:0000256" key="7">
    <source>
        <dbReference type="ARBA" id="ARBA00047899"/>
    </source>
</evidence>
<dbReference type="Pfam" id="PF02149">
    <property type="entry name" value="KA1"/>
    <property type="match status" value="1"/>
</dbReference>
<evidence type="ECO:0000259" key="10">
    <source>
        <dbReference type="PROSITE" id="PS50032"/>
    </source>
</evidence>
<evidence type="ECO:0000256" key="3">
    <source>
        <dbReference type="ARBA" id="ARBA00022679"/>
    </source>
</evidence>
<evidence type="ECO:0000256" key="8">
    <source>
        <dbReference type="ARBA" id="ARBA00048679"/>
    </source>
</evidence>
<gene>
    <name evidence="12" type="primary">LOC111083744</name>
</gene>
<dbReference type="InterPro" id="IPR028375">
    <property type="entry name" value="KA1/Ssp2_C"/>
</dbReference>
<evidence type="ECO:0000256" key="4">
    <source>
        <dbReference type="ARBA" id="ARBA00022741"/>
    </source>
</evidence>
<keyword evidence="6" id="KW-0067">ATP-binding</keyword>
<evidence type="ECO:0000313" key="12">
    <source>
        <dbReference type="RefSeq" id="XP_022236117.1"/>
    </source>
</evidence>
<keyword evidence="11" id="KW-1185">Reference proteome</keyword>
<evidence type="ECO:0000256" key="2">
    <source>
        <dbReference type="ARBA" id="ARBA00022527"/>
    </source>
</evidence>
<comment type="catalytic activity">
    <reaction evidence="7">
        <text>L-threonyl-[protein] + ATP = O-phospho-L-threonyl-[protein] + ADP + H(+)</text>
        <dbReference type="Rhea" id="RHEA:46608"/>
        <dbReference type="Rhea" id="RHEA-COMP:11060"/>
        <dbReference type="Rhea" id="RHEA-COMP:11605"/>
        <dbReference type="ChEBI" id="CHEBI:15378"/>
        <dbReference type="ChEBI" id="CHEBI:30013"/>
        <dbReference type="ChEBI" id="CHEBI:30616"/>
        <dbReference type="ChEBI" id="CHEBI:61977"/>
        <dbReference type="ChEBI" id="CHEBI:456216"/>
        <dbReference type="EC" id="2.7.11.1"/>
    </reaction>
</comment>
<accession>A0ABM1RXL2</accession>
<dbReference type="GeneID" id="111083744"/>
<feature type="compositionally biased region" description="Low complexity" evidence="9">
    <location>
        <begin position="163"/>
        <end position="178"/>
    </location>
</feature>
<keyword evidence="4" id="KW-0547">Nucleotide-binding</keyword>
<evidence type="ECO:0000313" key="11">
    <source>
        <dbReference type="Proteomes" id="UP000694941"/>
    </source>
</evidence>
<evidence type="ECO:0000256" key="5">
    <source>
        <dbReference type="ARBA" id="ARBA00022777"/>
    </source>
</evidence>
<dbReference type="EC" id="2.7.11.1" evidence="1"/>
<dbReference type="Gene3D" id="3.30.310.80">
    <property type="entry name" value="Kinase associated domain 1, KA1"/>
    <property type="match status" value="1"/>
</dbReference>
<feature type="region of interest" description="Disordered" evidence="9">
    <location>
        <begin position="162"/>
        <end position="266"/>
    </location>
</feature>
<keyword evidence="5" id="KW-0418">Kinase</keyword>
<sequence length="595" mass="64620">MSPSNQLISPRLHTLTLPGTEVVDTDDRNCSGATPRYAQSRSHVKRYVLPSGNTEDSQEWRGQPAIRQRRSGLLTVIEKQPVTRRASDGCPAVSPHRLERLHNQCGVSSQSSCEGFPTVKALQQEYQQLQRNTGPTDSQLQAEMQRRHSLHIQQMSYLHPHLATTSTSSPPSIAGSPIHQTSCSGSNSQASLSQHLQRLHLQRRGSPVGFGGPHCASPSPPPSVGNSVETGTERMSPPYSRICGVSSPQQHTASPTGPYPDSPTHFSAIYPRLQTLVGQNPRNNSPPTFQNLGMIQEDSTEHTHSALLSLNSSNVEPFQTSSTLPVYTQIFPKISITDETGEVHLSPTSSDTFNIAKAHLLSVKQTRSLPTTPPLTKFQEKGSNIMDCCSAVALGEFQSSFSETELNSGNWLFEAARSQAEQVDCNSSKSLPRWSTIQTTRESFISTGHLRESFPPADYSASKLHPGSDNSAQSSMAALSSSLTTGFSPCDVGASELQKTASGNICVTIGSIDDTVCCTELLEQVQQKLGSKGLSLVFQPSERGFALEHPDGVQIELEIYNGSGPSERGLKMRRISGDSLQYNQICNEFIACMNM</sequence>
<proteinExistence type="predicted"/>
<dbReference type="InterPro" id="IPR001772">
    <property type="entry name" value="KA1_dom"/>
</dbReference>